<evidence type="ECO:0000256" key="2">
    <source>
        <dbReference type="SAM" id="MobiDB-lite"/>
    </source>
</evidence>
<evidence type="ECO:0000313" key="4">
    <source>
        <dbReference type="EMBL" id="QBM86632.1"/>
    </source>
</evidence>
<dbReference type="PROSITE" id="PS51253">
    <property type="entry name" value="HTH_CENPB"/>
    <property type="match status" value="1"/>
</dbReference>
<evidence type="ECO:0000256" key="1">
    <source>
        <dbReference type="ARBA" id="ARBA00023125"/>
    </source>
</evidence>
<sequence>MLRGRRKGVVCKSESYADRGKLTKVEEEYLREWMDDMTYLGLAPQKLHIRNMADGILAGRANTTPITVGNKWVDNFKARSGNLKVRLSRPKDRKRLLAENPEIMAEWFRLVRRTIHTPPGSPVSGDAELDPETPKNIKELHRHRDITDKLFASGDASPRVLQRRYHQSIKRNPRKTRATGQRKCRFAQSQRGASKKINEI</sequence>
<dbReference type="Pfam" id="PF03221">
    <property type="entry name" value="HTH_Tnp_Tc5"/>
    <property type="match status" value="1"/>
</dbReference>
<gene>
    <name evidence="4" type="primary">MPUL0A12770</name>
    <name evidence="4" type="ORF">METSCH_A12770</name>
</gene>
<proteinExistence type="predicted"/>
<name>A0A4P6XH53_9ASCO</name>
<feature type="domain" description="HTH CENPB-type" evidence="3">
    <location>
        <begin position="14"/>
        <end position="86"/>
    </location>
</feature>
<dbReference type="GO" id="GO:0003677">
    <property type="term" value="F:DNA binding"/>
    <property type="evidence" value="ECO:0007669"/>
    <property type="project" value="UniProtKB-KW"/>
</dbReference>
<protein>
    <submittedName>
        <fullName evidence="4">Tc5 transposase DNA-binding domain-containing protein</fullName>
    </submittedName>
</protein>
<feature type="region of interest" description="Disordered" evidence="2">
    <location>
        <begin position="170"/>
        <end position="200"/>
    </location>
</feature>
<evidence type="ECO:0000259" key="3">
    <source>
        <dbReference type="PROSITE" id="PS51253"/>
    </source>
</evidence>
<dbReference type="Proteomes" id="UP000292447">
    <property type="component" value="Chromosome I"/>
</dbReference>
<organism evidence="4 5">
    <name type="scientific">Metschnikowia aff. pulcherrima</name>
    <dbReference type="NCBI Taxonomy" id="2163413"/>
    <lineage>
        <taxon>Eukaryota</taxon>
        <taxon>Fungi</taxon>
        <taxon>Dikarya</taxon>
        <taxon>Ascomycota</taxon>
        <taxon>Saccharomycotina</taxon>
        <taxon>Pichiomycetes</taxon>
        <taxon>Metschnikowiaceae</taxon>
        <taxon>Metschnikowia</taxon>
    </lineage>
</organism>
<dbReference type="AlphaFoldDB" id="A0A4P6XH53"/>
<keyword evidence="5" id="KW-1185">Reference proteome</keyword>
<evidence type="ECO:0000313" key="5">
    <source>
        <dbReference type="Proteomes" id="UP000292447"/>
    </source>
</evidence>
<keyword evidence="1 4" id="KW-0238">DNA-binding</keyword>
<reference evidence="5" key="1">
    <citation type="submission" date="2019-03" db="EMBL/GenBank/DDBJ databases">
        <title>Snf2 controls pulcherriminic acid biosynthesis and connects pigmentation and antifungal activity of the yeast Metschnikowia pulcherrima.</title>
        <authorList>
            <person name="Gore-Lloyd D."/>
            <person name="Sumann I."/>
            <person name="Brachmann A.O."/>
            <person name="Schneeberger K."/>
            <person name="Ortiz-Merino R.A."/>
            <person name="Moreno-Beltran M."/>
            <person name="Schlaefli M."/>
            <person name="Kirner P."/>
            <person name="Santos Kron A."/>
            <person name="Wolfe K.H."/>
            <person name="Piel J."/>
            <person name="Ahrens C.H."/>
            <person name="Henk D."/>
            <person name="Freimoser F.M."/>
        </authorList>
    </citation>
    <scope>NUCLEOTIDE SEQUENCE [LARGE SCALE GENOMIC DNA]</scope>
    <source>
        <strain evidence="5">APC 1.2</strain>
    </source>
</reference>
<accession>A0A4P6XH53</accession>
<dbReference type="InterPro" id="IPR006600">
    <property type="entry name" value="HTH_CenpB_DNA-bd_dom"/>
</dbReference>
<feature type="compositionally biased region" description="Basic residues" evidence="2">
    <location>
        <begin position="170"/>
        <end position="185"/>
    </location>
</feature>
<dbReference type="EMBL" id="CP034456">
    <property type="protein sequence ID" value="QBM86632.1"/>
    <property type="molecule type" value="Genomic_DNA"/>
</dbReference>